<keyword evidence="5" id="KW-1185">Reference proteome</keyword>
<evidence type="ECO:0000313" key="5">
    <source>
        <dbReference type="Proteomes" id="UP001610631"/>
    </source>
</evidence>
<protein>
    <recommendedName>
        <fullName evidence="6">Tat pathway signal sequence domain protein</fullName>
    </recommendedName>
</protein>
<dbReference type="Proteomes" id="UP001610631">
    <property type="component" value="Unassembled WGS sequence"/>
</dbReference>
<evidence type="ECO:0000256" key="1">
    <source>
        <dbReference type="SAM" id="MobiDB-lite"/>
    </source>
</evidence>
<accession>A0ABW7PGZ7</accession>
<reference evidence="4 5" key="1">
    <citation type="submission" date="2024-03" db="EMBL/GenBank/DDBJ databases">
        <title>Whole genome sequencing of Streptomyces racemochromogenes, to identify antimicrobial biosynthetic gene clusters.</title>
        <authorList>
            <person name="Suryawanshi P."/>
            <person name="Krishnaraj P.U."/>
            <person name="Arun Y.P."/>
            <person name="Suryawanshi M.P."/>
            <person name="Rakshit O."/>
        </authorList>
    </citation>
    <scope>NUCLEOTIDE SEQUENCE [LARGE SCALE GENOMIC DNA]</scope>
    <source>
        <strain evidence="4 5">AUDT626</strain>
    </source>
</reference>
<sequence length="177" mass="18162">MRRRLRVPHRTAGAALAAALLTTAPVGTAPDRTPAAAVRAHHAPSAAARAPQPLAPAADEEVPEEAYEELAGSAGGVGREHPGRPADAPADPGLTSASRPLHPVRPPPRPEREHPANQRPASPPSPSPSGTAPPSALGTEPNERIADLAAHLLPLGTGLALMGMGLGYMGVRLRRSR</sequence>
<proteinExistence type="predicted"/>
<evidence type="ECO:0000256" key="3">
    <source>
        <dbReference type="SAM" id="SignalP"/>
    </source>
</evidence>
<dbReference type="RefSeq" id="WP_395511415.1">
    <property type="nucleotide sequence ID" value="NZ_JBBDHD010000059.1"/>
</dbReference>
<comment type="caution">
    <text evidence="4">The sequence shown here is derived from an EMBL/GenBank/DDBJ whole genome shotgun (WGS) entry which is preliminary data.</text>
</comment>
<evidence type="ECO:0000256" key="2">
    <source>
        <dbReference type="SAM" id="Phobius"/>
    </source>
</evidence>
<evidence type="ECO:0000313" key="4">
    <source>
        <dbReference type="EMBL" id="MFH7597683.1"/>
    </source>
</evidence>
<feature type="signal peptide" evidence="3">
    <location>
        <begin position="1"/>
        <end position="29"/>
    </location>
</feature>
<dbReference type="EMBL" id="JBBDHD010000059">
    <property type="protein sequence ID" value="MFH7597683.1"/>
    <property type="molecule type" value="Genomic_DNA"/>
</dbReference>
<keyword evidence="2" id="KW-1133">Transmembrane helix</keyword>
<keyword evidence="2" id="KW-0812">Transmembrane</keyword>
<organism evidence="4 5">
    <name type="scientific">Streptomyces racemochromogenes</name>
    <dbReference type="NCBI Taxonomy" id="67353"/>
    <lineage>
        <taxon>Bacteria</taxon>
        <taxon>Bacillati</taxon>
        <taxon>Actinomycetota</taxon>
        <taxon>Actinomycetes</taxon>
        <taxon>Kitasatosporales</taxon>
        <taxon>Streptomycetaceae</taxon>
        <taxon>Streptomyces</taxon>
    </lineage>
</organism>
<feature type="region of interest" description="Disordered" evidence="1">
    <location>
        <begin position="24"/>
        <end position="143"/>
    </location>
</feature>
<keyword evidence="2" id="KW-0472">Membrane</keyword>
<name>A0ABW7PGZ7_9ACTN</name>
<feature type="compositionally biased region" description="Low complexity" evidence="1">
    <location>
        <begin position="24"/>
        <end position="57"/>
    </location>
</feature>
<feature type="compositionally biased region" description="Acidic residues" evidence="1">
    <location>
        <begin position="58"/>
        <end position="68"/>
    </location>
</feature>
<evidence type="ECO:0008006" key="6">
    <source>
        <dbReference type="Google" id="ProtNLM"/>
    </source>
</evidence>
<gene>
    <name evidence="4" type="ORF">WDV06_21635</name>
</gene>
<keyword evidence="3" id="KW-0732">Signal</keyword>
<feature type="chain" id="PRO_5045223409" description="Tat pathway signal sequence domain protein" evidence="3">
    <location>
        <begin position="30"/>
        <end position="177"/>
    </location>
</feature>
<feature type="transmembrane region" description="Helical" evidence="2">
    <location>
        <begin position="148"/>
        <end position="171"/>
    </location>
</feature>